<sequence length="100" mass="11209">MALWSDVTKAELFGPFAKPVGGGGTRQTWCWLHHAVGRHFINKDREASPSVNGRGWVEYLKQKLQSSWLVTIVMGVLCAHVDEFEHWALQCKAPICITSS</sequence>
<reference evidence="1 2" key="1">
    <citation type="submission" date="2021-07" db="EMBL/GenBank/DDBJ databases">
        <authorList>
            <person name="Palmer J.M."/>
        </authorList>
    </citation>
    <scope>NUCLEOTIDE SEQUENCE [LARGE SCALE GENOMIC DNA]</scope>
    <source>
        <strain evidence="1 2">AT_MEX2019</strain>
        <tissue evidence="1">Muscle</tissue>
    </source>
</reference>
<evidence type="ECO:0000313" key="1">
    <source>
        <dbReference type="EMBL" id="MED6261478.1"/>
    </source>
</evidence>
<keyword evidence="2" id="KW-1185">Reference proteome</keyword>
<name>A0ABU7CIL2_9TELE</name>
<organism evidence="1 2">
    <name type="scientific">Ataeniobius toweri</name>
    <dbReference type="NCBI Taxonomy" id="208326"/>
    <lineage>
        <taxon>Eukaryota</taxon>
        <taxon>Metazoa</taxon>
        <taxon>Chordata</taxon>
        <taxon>Craniata</taxon>
        <taxon>Vertebrata</taxon>
        <taxon>Euteleostomi</taxon>
        <taxon>Actinopterygii</taxon>
        <taxon>Neopterygii</taxon>
        <taxon>Teleostei</taxon>
        <taxon>Neoteleostei</taxon>
        <taxon>Acanthomorphata</taxon>
        <taxon>Ovalentaria</taxon>
        <taxon>Atherinomorphae</taxon>
        <taxon>Cyprinodontiformes</taxon>
        <taxon>Goodeidae</taxon>
        <taxon>Ataeniobius</taxon>
    </lineage>
</organism>
<gene>
    <name evidence="1" type="ORF">ATANTOWER_005755</name>
</gene>
<evidence type="ECO:0000313" key="2">
    <source>
        <dbReference type="Proteomes" id="UP001345963"/>
    </source>
</evidence>
<protein>
    <submittedName>
        <fullName evidence="1">Uncharacterized protein</fullName>
    </submittedName>
</protein>
<dbReference type="EMBL" id="JAHUTI010090156">
    <property type="protein sequence ID" value="MED6261478.1"/>
    <property type="molecule type" value="Genomic_DNA"/>
</dbReference>
<accession>A0ABU7CIL2</accession>
<comment type="caution">
    <text evidence="1">The sequence shown here is derived from an EMBL/GenBank/DDBJ whole genome shotgun (WGS) entry which is preliminary data.</text>
</comment>
<proteinExistence type="predicted"/>
<dbReference type="Proteomes" id="UP001345963">
    <property type="component" value="Unassembled WGS sequence"/>
</dbReference>